<dbReference type="PANTHER" id="PTHR45436:SF8">
    <property type="entry name" value="HISTIDINE KINASE"/>
    <property type="match status" value="1"/>
</dbReference>
<feature type="transmembrane region" description="Helical" evidence="11">
    <location>
        <begin position="23"/>
        <end position="46"/>
    </location>
</feature>
<dbReference type="InterPro" id="IPR003661">
    <property type="entry name" value="HisK_dim/P_dom"/>
</dbReference>
<evidence type="ECO:0000313" key="14">
    <source>
        <dbReference type="EMBL" id="MFC3671828.1"/>
    </source>
</evidence>
<keyword evidence="8 11" id="KW-1133">Transmembrane helix</keyword>
<dbReference type="SMART" id="SM00388">
    <property type="entry name" value="HisKA"/>
    <property type="match status" value="1"/>
</dbReference>
<dbReference type="SMART" id="SM00387">
    <property type="entry name" value="HATPase_c"/>
    <property type="match status" value="1"/>
</dbReference>
<feature type="domain" description="HAMP" evidence="13">
    <location>
        <begin position="188"/>
        <end position="241"/>
    </location>
</feature>
<evidence type="ECO:0000256" key="4">
    <source>
        <dbReference type="ARBA" id="ARBA00022553"/>
    </source>
</evidence>
<evidence type="ECO:0000313" key="15">
    <source>
        <dbReference type="Proteomes" id="UP001595683"/>
    </source>
</evidence>
<dbReference type="InterPro" id="IPR036097">
    <property type="entry name" value="HisK_dim/P_sf"/>
</dbReference>
<keyword evidence="9" id="KW-0902">Two-component regulatory system</keyword>
<dbReference type="EMBL" id="JBHRYE010000015">
    <property type="protein sequence ID" value="MFC3671828.1"/>
    <property type="molecule type" value="Genomic_DNA"/>
</dbReference>
<comment type="caution">
    <text evidence="14">The sequence shown here is derived from an EMBL/GenBank/DDBJ whole genome shotgun (WGS) entry which is preliminary data.</text>
</comment>
<organism evidence="14 15">
    <name type="scientific">Novosphingobium pokkalii</name>
    <dbReference type="NCBI Taxonomy" id="1770194"/>
    <lineage>
        <taxon>Bacteria</taxon>
        <taxon>Pseudomonadati</taxon>
        <taxon>Pseudomonadota</taxon>
        <taxon>Alphaproteobacteria</taxon>
        <taxon>Sphingomonadales</taxon>
        <taxon>Sphingomonadaceae</taxon>
        <taxon>Novosphingobium</taxon>
    </lineage>
</organism>
<dbReference type="PANTHER" id="PTHR45436">
    <property type="entry name" value="SENSOR HISTIDINE KINASE YKOH"/>
    <property type="match status" value="1"/>
</dbReference>
<evidence type="ECO:0000259" key="13">
    <source>
        <dbReference type="PROSITE" id="PS50885"/>
    </source>
</evidence>
<dbReference type="InterPro" id="IPR003594">
    <property type="entry name" value="HATPase_dom"/>
</dbReference>
<dbReference type="InterPro" id="IPR050428">
    <property type="entry name" value="TCS_sensor_his_kinase"/>
</dbReference>
<evidence type="ECO:0000256" key="5">
    <source>
        <dbReference type="ARBA" id="ARBA00022679"/>
    </source>
</evidence>
<proteinExistence type="predicted"/>
<dbReference type="GO" id="GO:0005524">
    <property type="term" value="F:ATP binding"/>
    <property type="evidence" value="ECO:0007669"/>
    <property type="project" value="UniProtKB-KW"/>
</dbReference>
<dbReference type="Gene3D" id="3.30.565.10">
    <property type="entry name" value="Histidine kinase-like ATPase, C-terminal domain"/>
    <property type="match status" value="1"/>
</dbReference>
<dbReference type="Gene3D" id="1.10.287.130">
    <property type="match status" value="1"/>
</dbReference>
<dbReference type="Proteomes" id="UP001595683">
    <property type="component" value="Unassembled WGS sequence"/>
</dbReference>
<keyword evidence="5" id="KW-0808">Transferase</keyword>
<keyword evidence="14" id="KW-0067">ATP-binding</keyword>
<dbReference type="InterPro" id="IPR005467">
    <property type="entry name" value="His_kinase_dom"/>
</dbReference>
<gene>
    <name evidence="14" type="ORF">ACFOOT_10370</name>
</gene>
<dbReference type="InterPro" id="IPR003660">
    <property type="entry name" value="HAMP_dom"/>
</dbReference>
<accession>A0ABV7V402</accession>
<evidence type="ECO:0000256" key="10">
    <source>
        <dbReference type="ARBA" id="ARBA00023136"/>
    </source>
</evidence>
<reference evidence="15" key="1">
    <citation type="journal article" date="2019" name="Int. J. Syst. Evol. Microbiol.">
        <title>The Global Catalogue of Microorganisms (GCM) 10K type strain sequencing project: providing services to taxonomists for standard genome sequencing and annotation.</title>
        <authorList>
            <consortium name="The Broad Institute Genomics Platform"/>
            <consortium name="The Broad Institute Genome Sequencing Center for Infectious Disease"/>
            <person name="Wu L."/>
            <person name="Ma J."/>
        </authorList>
    </citation>
    <scope>NUCLEOTIDE SEQUENCE [LARGE SCALE GENOMIC DNA]</scope>
    <source>
        <strain evidence="15">KCTC 42224</strain>
    </source>
</reference>
<dbReference type="SUPFAM" id="SSF55874">
    <property type="entry name" value="ATPase domain of HSP90 chaperone/DNA topoisomerase II/histidine kinase"/>
    <property type="match status" value="1"/>
</dbReference>
<dbReference type="InterPro" id="IPR036890">
    <property type="entry name" value="HATPase_C_sf"/>
</dbReference>
<comment type="catalytic activity">
    <reaction evidence="1">
        <text>ATP + protein L-histidine = ADP + protein N-phospho-L-histidine.</text>
        <dbReference type="EC" id="2.7.13.3"/>
    </reaction>
</comment>
<evidence type="ECO:0000256" key="1">
    <source>
        <dbReference type="ARBA" id="ARBA00000085"/>
    </source>
</evidence>
<dbReference type="RefSeq" id="WP_229815666.1">
    <property type="nucleotide sequence ID" value="NZ_BMZP01000026.1"/>
</dbReference>
<evidence type="ECO:0000256" key="9">
    <source>
        <dbReference type="ARBA" id="ARBA00023012"/>
    </source>
</evidence>
<keyword evidence="15" id="KW-1185">Reference proteome</keyword>
<dbReference type="SUPFAM" id="SSF47384">
    <property type="entry name" value="Homodimeric domain of signal transducing histidine kinase"/>
    <property type="match status" value="1"/>
</dbReference>
<keyword evidence="6 11" id="KW-0812">Transmembrane</keyword>
<name>A0ABV7V402_9SPHN</name>
<keyword evidence="4" id="KW-0597">Phosphoprotein</keyword>
<keyword evidence="10 11" id="KW-0472">Membrane</keyword>
<evidence type="ECO:0000256" key="11">
    <source>
        <dbReference type="SAM" id="Phobius"/>
    </source>
</evidence>
<evidence type="ECO:0000259" key="12">
    <source>
        <dbReference type="PROSITE" id="PS50109"/>
    </source>
</evidence>
<protein>
    <recommendedName>
        <fullName evidence="3">histidine kinase</fullName>
        <ecNumber evidence="3">2.7.13.3</ecNumber>
    </recommendedName>
</protein>
<dbReference type="InterPro" id="IPR004358">
    <property type="entry name" value="Sig_transdc_His_kin-like_C"/>
</dbReference>
<dbReference type="PRINTS" id="PR00344">
    <property type="entry name" value="BCTRLSENSOR"/>
</dbReference>
<evidence type="ECO:0000256" key="3">
    <source>
        <dbReference type="ARBA" id="ARBA00012438"/>
    </source>
</evidence>
<sequence length="462" mass="49092">MPPVRDAAETQPQRPFPLGMGRLAIQFGALFALAMLAMGLVVFMVAQQRIARRIDAALEYHSSKYLAPDHGRPADSAVVAARIEAWQAQKALSERTYLLLGRDGRLLAGRLHIPPPAPGFSPVRYVSRAHVVHKGRALATRLPDGALFVVVQHSEAAESLQAILPGVVMAIFAGALLAGLAATMLFARQTALRLAETQAAADAIARGDLSRRIATDRLDGMFAHQAQSLNRMLDRMEELVNAQRQFSSALAHDLRTPLTRLRGLLASARPESAGESASDSDTLIERAERECASVIAIFDALLRLAELESGRHPTAVAPLDLGSLVADVAETMEPVLADHGGALRLAHVDEAVVRADAGLVNQLLVNLLENVATHTPPGTTATLRVERAGEGAVVILADDGPGLAATDRSRVVRPFERGPESASRRGSGLGLSIAQAIVRFHGGTLALADNAPGLEVRMTFPA</sequence>
<dbReference type="CDD" id="cd00075">
    <property type="entry name" value="HATPase"/>
    <property type="match status" value="1"/>
</dbReference>
<evidence type="ECO:0000256" key="8">
    <source>
        <dbReference type="ARBA" id="ARBA00022989"/>
    </source>
</evidence>
<dbReference type="EC" id="2.7.13.3" evidence="3"/>
<dbReference type="PROSITE" id="PS50885">
    <property type="entry name" value="HAMP"/>
    <property type="match status" value="1"/>
</dbReference>
<feature type="domain" description="Histidine kinase" evidence="12">
    <location>
        <begin position="249"/>
        <end position="462"/>
    </location>
</feature>
<dbReference type="CDD" id="cd06225">
    <property type="entry name" value="HAMP"/>
    <property type="match status" value="1"/>
</dbReference>
<dbReference type="Pfam" id="PF02518">
    <property type="entry name" value="HATPase_c"/>
    <property type="match status" value="1"/>
</dbReference>
<evidence type="ECO:0000256" key="2">
    <source>
        <dbReference type="ARBA" id="ARBA00004370"/>
    </source>
</evidence>
<evidence type="ECO:0000256" key="7">
    <source>
        <dbReference type="ARBA" id="ARBA00022777"/>
    </source>
</evidence>
<evidence type="ECO:0000256" key="6">
    <source>
        <dbReference type="ARBA" id="ARBA00022692"/>
    </source>
</evidence>
<dbReference type="PROSITE" id="PS50109">
    <property type="entry name" value="HIS_KIN"/>
    <property type="match status" value="1"/>
</dbReference>
<comment type="subcellular location">
    <subcellularLocation>
        <location evidence="2">Membrane</location>
    </subcellularLocation>
</comment>
<keyword evidence="14" id="KW-0547">Nucleotide-binding</keyword>
<dbReference type="Pfam" id="PF00512">
    <property type="entry name" value="HisKA"/>
    <property type="match status" value="1"/>
</dbReference>
<keyword evidence="7" id="KW-0418">Kinase</keyword>
<feature type="transmembrane region" description="Helical" evidence="11">
    <location>
        <begin position="162"/>
        <end position="187"/>
    </location>
</feature>
<dbReference type="CDD" id="cd00082">
    <property type="entry name" value="HisKA"/>
    <property type="match status" value="1"/>
</dbReference>